<accession>A0ABU2S0Q0</accession>
<comment type="caution">
    <text evidence="2">The sequence shown here is derived from an EMBL/GenBank/DDBJ whole genome shotgun (WGS) entry which is preliminary data.</text>
</comment>
<proteinExistence type="predicted"/>
<reference evidence="3" key="1">
    <citation type="submission" date="2023-07" db="EMBL/GenBank/DDBJ databases">
        <title>30 novel species of actinomycetes from the DSMZ collection.</title>
        <authorList>
            <person name="Nouioui I."/>
        </authorList>
    </citation>
    <scope>NUCLEOTIDE SEQUENCE [LARGE SCALE GENOMIC DNA]</scope>
    <source>
        <strain evidence="3">DSM 41886</strain>
    </source>
</reference>
<dbReference type="Proteomes" id="UP001183615">
    <property type="component" value="Unassembled WGS sequence"/>
</dbReference>
<sequence length="49" mass="5106">MLHLLVVDSFTRASGSFTTGAAAAPRPAEGRGALRTRPGRSRTARPNGI</sequence>
<keyword evidence="3" id="KW-1185">Reference proteome</keyword>
<dbReference type="EMBL" id="JAVREV010000004">
    <property type="protein sequence ID" value="MDT0442573.1"/>
    <property type="molecule type" value="Genomic_DNA"/>
</dbReference>
<feature type="region of interest" description="Disordered" evidence="1">
    <location>
        <begin position="16"/>
        <end position="49"/>
    </location>
</feature>
<dbReference type="RefSeq" id="WP_311617006.1">
    <property type="nucleotide sequence ID" value="NZ_JAVREV010000004.1"/>
</dbReference>
<evidence type="ECO:0000313" key="3">
    <source>
        <dbReference type="Proteomes" id="UP001183615"/>
    </source>
</evidence>
<gene>
    <name evidence="2" type="ORF">RM779_08175</name>
</gene>
<organism evidence="2 3">
    <name type="scientific">Streptomyces johnsoniae</name>
    <dbReference type="NCBI Taxonomy" id="3075532"/>
    <lineage>
        <taxon>Bacteria</taxon>
        <taxon>Bacillati</taxon>
        <taxon>Actinomycetota</taxon>
        <taxon>Actinomycetes</taxon>
        <taxon>Kitasatosporales</taxon>
        <taxon>Streptomycetaceae</taxon>
        <taxon>Streptomyces</taxon>
    </lineage>
</organism>
<feature type="compositionally biased region" description="Low complexity" evidence="1">
    <location>
        <begin position="16"/>
        <end position="33"/>
    </location>
</feature>
<evidence type="ECO:0000256" key="1">
    <source>
        <dbReference type="SAM" id="MobiDB-lite"/>
    </source>
</evidence>
<evidence type="ECO:0000313" key="2">
    <source>
        <dbReference type="EMBL" id="MDT0442573.1"/>
    </source>
</evidence>
<protein>
    <submittedName>
        <fullName evidence="2">Uncharacterized protein</fullName>
    </submittedName>
</protein>
<name>A0ABU2S0Q0_9ACTN</name>